<dbReference type="EMBL" id="OZ034816">
    <property type="protein sequence ID" value="CAL1376653.1"/>
    <property type="molecule type" value="Genomic_DNA"/>
</dbReference>
<sequence length="105" mass="11500">MPQESDVVGKMRSNSPNSNYPFEVGIRSTKGNPLTINEHFGLVVKLLLAQSPSSTPVTAGEGARAKWAVWKVVVARSVGSALGIVLLCSAATLWDLHLMWWVRRR</sequence>
<keyword evidence="1" id="KW-0812">Transmembrane</keyword>
<dbReference type="AlphaFoldDB" id="A0AAV2DSY4"/>
<gene>
    <name evidence="2" type="ORF">LTRI10_LOCUS18369</name>
</gene>
<organism evidence="2 3">
    <name type="scientific">Linum trigynum</name>
    <dbReference type="NCBI Taxonomy" id="586398"/>
    <lineage>
        <taxon>Eukaryota</taxon>
        <taxon>Viridiplantae</taxon>
        <taxon>Streptophyta</taxon>
        <taxon>Embryophyta</taxon>
        <taxon>Tracheophyta</taxon>
        <taxon>Spermatophyta</taxon>
        <taxon>Magnoliopsida</taxon>
        <taxon>eudicotyledons</taxon>
        <taxon>Gunneridae</taxon>
        <taxon>Pentapetalae</taxon>
        <taxon>rosids</taxon>
        <taxon>fabids</taxon>
        <taxon>Malpighiales</taxon>
        <taxon>Linaceae</taxon>
        <taxon>Linum</taxon>
    </lineage>
</organism>
<name>A0AAV2DSY4_9ROSI</name>
<evidence type="ECO:0000313" key="3">
    <source>
        <dbReference type="Proteomes" id="UP001497516"/>
    </source>
</evidence>
<evidence type="ECO:0000313" key="2">
    <source>
        <dbReference type="EMBL" id="CAL1376653.1"/>
    </source>
</evidence>
<protein>
    <submittedName>
        <fullName evidence="2">Uncharacterized protein</fullName>
    </submittedName>
</protein>
<proteinExistence type="predicted"/>
<keyword evidence="3" id="KW-1185">Reference proteome</keyword>
<accession>A0AAV2DSY4</accession>
<dbReference type="Proteomes" id="UP001497516">
    <property type="component" value="Chromosome 3"/>
</dbReference>
<evidence type="ECO:0000256" key="1">
    <source>
        <dbReference type="SAM" id="Phobius"/>
    </source>
</evidence>
<keyword evidence="1" id="KW-0472">Membrane</keyword>
<keyword evidence="1" id="KW-1133">Transmembrane helix</keyword>
<feature type="transmembrane region" description="Helical" evidence="1">
    <location>
        <begin position="81"/>
        <end position="102"/>
    </location>
</feature>
<reference evidence="2 3" key="1">
    <citation type="submission" date="2024-04" db="EMBL/GenBank/DDBJ databases">
        <authorList>
            <person name="Fracassetti M."/>
        </authorList>
    </citation>
    <scope>NUCLEOTIDE SEQUENCE [LARGE SCALE GENOMIC DNA]</scope>
</reference>